<protein>
    <recommendedName>
        <fullName evidence="10">ABC3 transporter permease protein domain-containing protein</fullName>
    </recommendedName>
</protein>
<keyword evidence="3 6" id="KW-0812">Transmembrane</keyword>
<reference evidence="9" key="1">
    <citation type="submission" date="2018-05" db="EMBL/GenBank/DDBJ databases">
        <authorList>
            <person name="Lanie J.A."/>
            <person name="Ng W.-L."/>
            <person name="Kazmierczak K.M."/>
            <person name="Andrzejewski T.M."/>
            <person name="Davidsen T.M."/>
            <person name="Wayne K.J."/>
            <person name="Tettelin H."/>
            <person name="Glass J.I."/>
            <person name="Rusch D."/>
            <person name="Podicherti R."/>
            <person name="Tsui H.-C.T."/>
            <person name="Winkler M.E."/>
        </authorList>
    </citation>
    <scope>NUCLEOTIDE SEQUENCE</scope>
</reference>
<evidence type="ECO:0000256" key="1">
    <source>
        <dbReference type="ARBA" id="ARBA00004651"/>
    </source>
</evidence>
<dbReference type="Pfam" id="PF02687">
    <property type="entry name" value="FtsX"/>
    <property type="match status" value="1"/>
</dbReference>
<proteinExistence type="predicted"/>
<comment type="subcellular location">
    <subcellularLocation>
        <location evidence="1">Cell membrane</location>
        <topology evidence="1">Multi-pass membrane protein</topology>
    </subcellularLocation>
</comment>
<name>A0A381N0C6_9ZZZZ</name>
<sequence length="362" mass="40087">MIGMGVGCFAMIVSLSVMNGFETLVHSKLKGFEGDLRVSGQVSENEISELDGIEIVMPFMERRGVVEDGNDQKVVSLKAVDVAKMTEFYNFPLRGNSPKISEVVIGQDLAYRLGKDVGDEIMVYSPIDQSFGFGLTPKTKMTISGIFSTRILDYDDRFVFLSLHDGKKLFKRKSGLDGIDIRVLKNINISLLKYNLAQKLSDPVTIQSWEDLNRSLVEAMKMERLGTIVILSLIFLVAAFNLAAALSLISIQKIKEVGILKAMGAPTESIQKIIIRMGFNRAGKGAICGFILGILLALVQNQFGLIPIPSDIYFIDALPMVLFPKDLYTVIFISFMFILLASFIAGRKLAHTQIKDALQWAK</sequence>
<keyword evidence="4 6" id="KW-1133">Transmembrane helix</keyword>
<evidence type="ECO:0000259" key="7">
    <source>
        <dbReference type="Pfam" id="PF02687"/>
    </source>
</evidence>
<dbReference type="GO" id="GO:0098797">
    <property type="term" value="C:plasma membrane protein complex"/>
    <property type="evidence" value="ECO:0007669"/>
    <property type="project" value="TreeGrafter"/>
</dbReference>
<evidence type="ECO:0000256" key="4">
    <source>
        <dbReference type="ARBA" id="ARBA00022989"/>
    </source>
</evidence>
<dbReference type="PANTHER" id="PTHR30489">
    <property type="entry name" value="LIPOPROTEIN-RELEASING SYSTEM TRANSMEMBRANE PROTEIN LOLE"/>
    <property type="match status" value="1"/>
</dbReference>
<dbReference type="InterPro" id="IPR003838">
    <property type="entry name" value="ABC3_permease_C"/>
</dbReference>
<feature type="transmembrane region" description="Helical" evidence="6">
    <location>
        <begin position="286"/>
        <end position="307"/>
    </location>
</feature>
<feature type="transmembrane region" description="Helical" evidence="6">
    <location>
        <begin position="327"/>
        <end position="345"/>
    </location>
</feature>
<evidence type="ECO:0000259" key="8">
    <source>
        <dbReference type="Pfam" id="PF12704"/>
    </source>
</evidence>
<dbReference type="EMBL" id="UINC01000019">
    <property type="protein sequence ID" value="SUZ47484.1"/>
    <property type="molecule type" value="Genomic_DNA"/>
</dbReference>
<evidence type="ECO:0008006" key="10">
    <source>
        <dbReference type="Google" id="ProtNLM"/>
    </source>
</evidence>
<feature type="domain" description="MacB-like periplasmic core" evidence="8">
    <location>
        <begin position="1"/>
        <end position="183"/>
    </location>
</feature>
<organism evidence="9">
    <name type="scientific">marine metagenome</name>
    <dbReference type="NCBI Taxonomy" id="408172"/>
    <lineage>
        <taxon>unclassified sequences</taxon>
        <taxon>metagenomes</taxon>
        <taxon>ecological metagenomes</taxon>
    </lineage>
</organism>
<feature type="transmembrane region" description="Helical" evidence="6">
    <location>
        <begin position="225"/>
        <end position="251"/>
    </location>
</feature>
<dbReference type="Pfam" id="PF12704">
    <property type="entry name" value="MacB_PCD"/>
    <property type="match status" value="1"/>
</dbReference>
<dbReference type="GO" id="GO:0044874">
    <property type="term" value="P:lipoprotein localization to outer membrane"/>
    <property type="evidence" value="ECO:0007669"/>
    <property type="project" value="TreeGrafter"/>
</dbReference>
<accession>A0A381N0C6</accession>
<keyword evidence="2" id="KW-1003">Cell membrane</keyword>
<dbReference type="PANTHER" id="PTHR30489:SF0">
    <property type="entry name" value="LIPOPROTEIN-RELEASING SYSTEM TRANSMEMBRANE PROTEIN LOLE"/>
    <property type="match status" value="1"/>
</dbReference>
<gene>
    <name evidence="9" type="ORF">METZ01_LOCUS338</name>
</gene>
<dbReference type="AlphaFoldDB" id="A0A381N0C6"/>
<dbReference type="InterPro" id="IPR025857">
    <property type="entry name" value="MacB_PCD"/>
</dbReference>
<dbReference type="InterPro" id="IPR051447">
    <property type="entry name" value="Lipoprotein-release_system"/>
</dbReference>
<evidence type="ECO:0000256" key="3">
    <source>
        <dbReference type="ARBA" id="ARBA00022692"/>
    </source>
</evidence>
<evidence type="ECO:0000256" key="2">
    <source>
        <dbReference type="ARBA" id="ARBA00022475"/>
    </source>
</evidence>
<evidence type="ECO:0000256" key="6">
    <source>
        <dbReference type="SAM" id="Phobius"/>
    </source>
</evidence>
<keyword evidence="5 6" id="KW-0472">Membrane</keyword>
<feature type="domain" description="ABC3 transporter permease C-terminal" evidence="7">
    <location>
        <begin position="228"/>
        <end position="353"/>
    </location>
</feature>
<evidence type="ECO:0000256" key="5">
    <source>
        <dbReference type="ARBA" id="ARBA00023136"/>
    </source>
</evidence>
<evidence type="ECO:0000313" key="9">
    <source>
        <dbReference type="EMBL" id="SUZ47484.1"/>
    </source>
</evidence>